<dbReference type="InterPro" id="IPR010442">
    <property type="entry name" value="PET_domain"/>
</dbReference>
<feature type="compositionally biased region" description="Polar residues" evidence="6">
    <location>
        <begin position="527"/>
        <end position="536"/>
    </location>
</feature>
<evidence type="ECO:0000256" key="4">
    <source>
        <dbReference type="ARBA" id="ARBA00023038"/>
    </source>
</evidence>
<evidence type="ECO:0000256" key="5">
    <source>
        <dbReference type="PROSITE-ProRule" id="PRU00125"/>
    </source>
</evidence>
<protein>
    <submittedName>
        <fullName evidence="9">Testin</fullName>
    </submittedName>
</protein>
<evidence type="ECO:0000256" key="6">
    <source>
        <dbReference type="SAM" id="MobiDB-lite"/>
    </source>
</evidence>
<dbReference type="AlphaFoldDB" id="A0A6A7G322"/>
<dbReference type="SMART" id="SM00132">
    <property type="entry name" value="LIM"/>
    <property type="match status" value="3"/>
</dbReference>
<keyword evidence="1 5" id="KW-0479">Metal-binding</keyword>
<feature type="domain" description="LIM zinc-binding" evidence="7">
    <location>
        <begin position="724"/>
        <end position="789"/>
    </location>
</feature>
<organism evidence="9">
    <name type="scientific">Hirondellea gigas</name>
    <dbReference type="NCBI Taxonomy" id="1518452"/>
    <lineage>
        <taxon>Eukaryota</taxon>
        <taxon>Metazoa</taxon>
        <taxon>Ecdysozoa</taxon>
        <taxon>Arthropoda</taxon>
        <taxon>Crustacea</taxon>
        <taxon>Multicrustacea</taxon>
        <taxon>Malacostraca</taxon>
        <taxon>Eumalacostraca</taxon>
        <taxon>Peracarida</taxon>
        <taxon>Amphipoda</taxon>
        <taxon>Amphilochidea</taxon>
        <taxon>Lysianassida</taxon>
        <taxon>Lysianassidira</taxon>
        <taxon>Lysianassoidea</taxon>
        <taxon>Lysianassidae</taxon>
        <taxon>Hirondellea</taxon>
    </lineage>
</organism>
<evidence type="ECO:0000256" key="1">
    <source>
        <dbReference type="ARBA" id="ARBA00022723"/>
    </source>
</evidence>
<dbReference type="PROSITE" id="PS51303">
    <property type="entry name" value="PET"/>
    <property type="match status" value="1"/>
</dbReference>
<evidence type="ECO:0000256" key="2">
    <source>
        <dbReference type="ARBA" id="ARBA00022737"/>
    </source>
</evidence>
<dbReference type="PROSITE" id="PS50023">
    <property type="entry name" value="LIM_DOMAIN_2"/>
    <property type="match status" value="2"/>
</dbReference>
<dbReference type="InterPro" id="IPR047120">
    <property type="entry name" value="Pk/Esn/Tes"/>
</dbReference>
<dbReference type="InterPro" id="IPR001781">
    <property type="entry name" value="Znf_LIM"/>
</dbReference>
<keyword evidence="3 5" id="KW-0862">Zinc</keyword>
<dbReference type="Gene3D" id="2.10.110.10">
    <property type="entry name" value="Cysteine Rich Protein"/>
    <property type="match status" value="3"/>
</dbReference>
<name>A0A6A7G322_9CRUS</name>
<keyword evidence="2" id="KW-0677">Repeat</keyword>
<feature type="region of interest" description="Disordered" evidence="6">
    <location>
        <begin position="257"/>
        <end position="311"/>
    </location>
</feature>
<feature type="domain" description="PET" evidence="8">
    <location>
        <begin position="135"/>
        <end position="247"/>
    </location>
</feature>
<proteinExistence type="evidence at transcript level"/>
<dbReference type="CDD" id="cd09341">
    <property type="entry name" value="LIM2_Testin_like"/>
    <property type="match status" value="1"/>
</dbReference>
<feature type="region of interest" description="Disordered" evidence="6">
    <location>
        <begin position="380"/>
        <end position="420"/>
    </location>
</feature>
<dbReference type="SUPFAM" id="SSF57716">
    <property type="entry name" value="Glucocorticoid receptor-like (DNA-binding domain)"/>
    <property type="match status" value="2"/>
</dbReference>
<feature type="compositionally biased region" description="Polar residues" evidence="6">
    <location>
        <begin position="499"/>
        <end position="519"/>
    </location>
</feature>
<dbReference type="GO" id="GO:0008270">
    <property type="term" value="F:zinc ion binding"/>
    <property type="evidence" value="ECO:0007669"/>
    <property type="project" value="InterPro"/>
</dbReference>
<evidence type="ECO:0000313" key="9">
    <source>
        <dbReference type="EMBL" id="LAC24523.1"/>
    </source>
</evidence>
<evidence type="ECO:0000259" key="7">
    <source>
        <dbReference type="PROSITE" id="PS50023"/>
    </source>
</evidence>
<evidence type="ECO:0000259" key="8">
    <source>
        <dbReference type="PROSITE" id="PS51303"/>
    </source>
</evidence>
<feature type="compositionally biased region" description="Low complexity" evidence="6">
    <location>
        <begin position="399"/>
        <end position="408"/>
    </location>
</feature>
<feature type="compositionally biased region" description="Gly residues" evidence="6">
    <location>
        <begin position="572"/>
        <end position="583"/>
    </location>
</feature>
<keyword evidence="4 5" id="KW-0440">LIM domain</keyword>
<feature type="region of interest" description="Disordered" evidence="6">
    <location>
        <begin position="499"/>
        <end position="636"/>
    </location>
</feature>
<dbReference type="EMBL" id="IACT01005363">
    <property type="protein sequence ID" value="LAC24523.1"/>
    <property type="molecule type" value="mRNA"/>
</dbReference>
<dbReference type="PANTHER" id="PTHR24211:SF22">
    <property type="entry name" value="TESTIN"/>
    <property type="match status" value="1"/>
</dbReference>
<feature type="domain" description="LIM zinc-binding" evidence="7">
    <location>
        <begin position="790"/>
        <end position="851"/>
    </location>
</feature>
<dbReference type="Pfam" id="PF00412">
    <property type="entry name" value="LIM"/>
    <property type="match status" value="2"/>
</dbReference>
<feature type="compositionally biased region" description="Gly residues" evidence="6">
    <location>
        <begin position="409"/>
        <end position="418"/>
    </location>
</feature>
<dbReference type="FunFam" id="2.10.110.10:FF:000005">
    <property type="entry name" value="Testin isoform 1"/>
    <property type="match status" value="1"/>
</dbReference>
<dbReference type="PROSITE" id="PS00478">
    <property type="entry name" value="LIM_DOMAIN_1"/>
    <property type="match status" value="1"/>
</dbReference>
<accession>A0A6A7G322</accession>
<evidence type="ECO:0000256" key="3">
    <source>
        <dbReference type="ARBA" id="ARBA00022833"/>
    </source>
</evidence>
<reference evidence="9" key="1">
    <citation type="submission" date="2017-11" db="EMBL/GenBank/DDBJ databases">
        <title>The sensing device of the deep-sea amphipod.</title>
        <authorList>
            <person name="Kobayashi H."/>
            <person name="Nagahama T."/>
            <person name="Arai W."/>
            <person name="Sasagawa Y."/>
            <person name="Umeda M."/>
            <person name="Hayashi T."/>
            <person name="Nikaido I."/>
            <person name="Watanabe H."/>
            <person name="Oguri K."/>
            <person name="Kitazato H."/>
            <person name="Fujioka K."/>
            <person name="Kido Y."/>
            <person name="Takami H."/>
        </authorList>
    </citation>
    <scope>NUCLEOTIDE SEQUENCE</scope>
    <source>
        <tissue evidence="9">Whole body</tissue>
    </source>
</reference>
<dbReference type="PANTHER" id="PTHR24211">
    <property type="entry name" value="LIM DOMAIN-CONTAINING PROTEIN"/>
    <property type="match status" value="1"/>
</dbReference>
<sequence>MVDRASINPGASKYIEKIESRLNRKARLAHDLGAGAPCLKCGDKCPGFELHYWRKVCLNCRCSKDDHDIQDDDEDIGHFIIGKLFNRPDPLDDQWKRDGSALGAGDGQYSPSKAKAMAKKKREAAIVTLDLPPDISISSSTATPTAAVATSHKFEWVPPNITAGLAARYMIALPPEKRPIAGSQAAKERRQQLGQQIPVYDMDETRRCEAMPEEELQLFKAHLDHIKTYVVGQGIVSEIHLAPKLLVGKPLAIAAGGGEEHGEGHFSGQPEGGEHPSGGYAADRYSTNEPGSDGYSGSREGGHPEFQQGSARHPLVGAKTSAPPSFHVRDNTAFGRQTSSSVDNQTPMMSSHYVQNSPFATGKGYSSVTLNINNNNNVNAGSPTGEDWPAPPSPMADENYLQGNQQQGNFGGDSGNIGGFNNVNSVNNNINAGQNLNQNQQANLADRMEALDVQGNVAPARPQSSSSILQSPKRYSATNLGTARPYSSTFITDVHPSLSTRPVTGSNNNTSSSLDNVTPSPYRASSPGHNIGTSEKINPAVISAFDQSPSMGGSAATRQFSAPAGFGRNSVGPGGLQQGGGTPNSGSQDPSGAADQVGIHHDDGSQTLPGSFRSPYKGAPLVGQSQGGAPGWNRRSLPLGYNNSPFGSSLHASNLPGAVTESQQEQAHVGPYRERLTGSHLQHSSSDNVNILLPGESVALYSPAHQEEGSVPVGDSESGAVSKHNCEHCSLPMMAGEVAVICERAGPLKFWHPGCFVCTECGELLADMIYFWHGDRIYCGRHYHKATSVPRCHACDELIFSNSWTRAEEHDWHLAHFSCFLCDTALAGKSYVPSSSGHPYCLPCHMAANAQSCETCEQKIEPGSKQCQFRGYHFHATDECFCCHSCKTPMLGGKFKLVKNWVFCSASCVRNCQEEIDRNPYTKFKHGDEEK</sequence>
<dbReference type="CDD" id="cd09340">
    <property type="entry name" value="LIM1_Testin_like"/>
    <property type="match status" value="1"/>
</dbReference>
<dbReference type="Pfam" id="PF06297">
    <property type="entry name" value="PET"/>
    <property type="match status" value="1"/>
</dbReference>
<feature type="compositionally biased region" description="Polar residues" evidence="6">
    <location>
        <begin position="545"/>
        <end position="560"/>
    </location>
</feature>